<dbReference type="CDD" id="cd02883">
    <property type="entry name" value="NUDIX_Hydrolase"/>
    <property type="match status" value="1"/>
</dbReference>
<dbReference type="PROSITE" id="PS00893">
    <property type="entry name" value="NUDIX_BOX"/>
    <property type="match status" value="1"/>
</dbReference>
<evidence type="ECO:0000256" key="3">
    <source>
        <dbReference type="ARBA" id="ARBA00022801"/>
    </source>
</evidence>
<evidence type="ECO:0000256" key="2">
    <source>
        <dbReference type="ARBA" id="ARBA00005582"/>
    </source>
</evidence>
<keyword evidence="3 4" id="KW-0378">Hydrolase</keyword>
<name>A0A5N6MUA0_9MICC</name>
<dbReference type="RefSeq" id="WP_152271549.1">
    <property type="nucleotide sequence ID" value="NZ_VTFX01000001.1"/>
</dbReference>
<comment type="cofactor">
    <cofactor evidence="1">
        <name>Mg(2+)</name>
        <dbReference type="ChEBI" id="CHEBI:18420"/>
    </cofactor>
</comment>
<organism evidence="7 8">
    <name type="scientific">Arthrobacter yangruifuii</name>
    <dbReference type="NCBI Taxonomy" id="2606616"/>
    <lineage>
        <taxon>Bacteria</taxon>
        <taxon>Bacillati</taxon>
        <taxon>Actinomycetota</taxon>
        <taxon>Actinomycetes</taxon>
        <taxon>Micrococcales</taxon>
        <taxon>Micrococcaceae</taxon>
        <taxon>Arthrobacter</taxon>
    </lineage>
</organism>
<dbReference type="InterPro" id="IPR020084">
    <property type="entry name" value="NUDIX_hydrolase_CS"/>
</dbReference>
<feature type="domain" description="Nudix hydrolase" evidence="6">
    <location>
        <begin position="6"/>
        <end position="141"/>
    </location>
</feature>
<dbReference type="PROSITE" id="PS51462">
    <property type="entry name" value="NUDIX"/>
    <property type="match status" value="1"/>
</dbReference>
<evidence type="ECO:0000313" key="8">
    <source>
        <dbReference type="Proteomes" id="UP000326852"/>
    </source>
</evidence>
<dbReference type="GO" id="GO:0016787">
    <property type="term" value="F:hydrolase activity"/>
    <property type="evidence" value="ECO:0007669"/>
    <property type="project" value="UniProtKB-KW"/>
</dbReference>
<protein>
    <submittedName>
        <fullName evidence="7">NUDIX domain-containing protein</fullName>
    </submittedName>
</protein>
<dbReference type="SUPFAM" id="SSF55811">
    <property type="entry name" value="Nudix"/>
    <property type="match status" value="1"/>
</dbReference>
<evidence type="ECO:0000259" key="6">
    <source>
        <dbReference type="PROSITE" id="PS51462"/>
    </source>
</evidence>
<feature type="region of interest" description="Disordered" evidence="5">
    <location>
        <begin position="142"/>
        <end position="174"/>
    </location>
</feature>
<dbReference type="InterPro" id="IPR000086">
    <property type="entry name" value="NUDIX_hydrolase_dom"/>
</dbReference>
<evidence type="ECO:0000313" key="7">
    <source>
        <dbReference type="EMBL" id="KAD4060403.1"/>
    </source>
</evidence>
<dbReference type="InterPro" id="IPR015797">
    <property type="entry name" value="NUDIX_hydrolase-like_dom_sf"/>
</dbReference>
<evidence type="ECO:0000256" key="4">
    <source>
        <dbReference type="RuleBase" id="RU003476"/>
    </source>
</evidence>
<proteinExistence type="inferred from homology"/>
<dbReference type="Pfam" id="PF00293">
    <property type="entry name" value="NUDIX"/>
    <property type="match status" value="1"/>
</dbReference>
<dbReference type="Gene3D" id="3.90.79.10">
    <property type="entry name" value="Nucleoside Triphosphate Pyrophosphohydrolase"/>
    <property type="match status" value="1"/>
</dbReference>
<gene>
    <name evidence="7" type="ORF">GD627_04995</name>
</gene>
<reference evidence="7 8" key="1">
    <citation type="submission" date="2019-08" db="EMBL/GenBank/DDBJ databases">
        <title>Arthrobacter sp. nov., isolated from plateau pika and Tibetan wild ass.</title>
        <authorList>
            <person name="Ge Y."/>
        </authorList>
    </citation>
    <scope>NUCLEOTIDE SEQUENCE [LARGE SCALE GENOMIC DNA]</scope>
    <source>
        <strain evidence="7 8">785</strain>
    </source>
</reference>
<dbReference type="PRINTS" id="PR00502">
    <property type="entry name" value="NUDIXFAMILY"/>
</dbReference>
<comment type="caution">
    <text evidence="7">The sequence shown here is derived from an EMBL/GenBank/DDBJ whole genome shotgun (WGS) entry which is preliminary data.</text>
</comment>
<dbReference type="EMBL" id="VTFX01000001">
    <property type="protein sequence ID" value="KAD4060403.1"/>
    <property type="molecule type" value="Genomic_DNA"/>
</dbReference>
<feature type="compositionally biased region" description="Low complexity" evidence="5">
    <location>
        <begin position="161"/>
        <end position="174"/>
    </location>
</feature>
<dbReference type="Proteomes" id="UP000326852">
    <property type="component" value="Unassembled WGS sequence"/>
</dbReference>
<evidence type="ECO:0000256" key="1">
    <source>
        <dbReference type="ARBA" id="ARBA00001946"/>
    </source>
</evidence>
<comment type="similarity">
    <text evidence="2 4">Belongs to the Nudix hydrolase family.</text>
</comment>
<dbReference type="PANTHER" id="PTHR43046:SF14">
    <property type="entry name" value="MUTT_NUDIX FAMILY PROTEIN"/>
    <property type="match status" value="1"/>
</dbReference>
<sequence>MSAEFDVRVGAYAVIIQDDRLLLAHWNQHGNSRWTLPGGGLETGEDAPAAAVREVQEETGYNARLEELLGVDSIFIPPERRMQGEPRMLHALRIIYRATLTGGSLRHEHGGSTDEAAWVPLQEVRALERTELVDTGLRLLEASAQRGTGQRSPGQPGRGQPGSAPPAASGRPLP</sequence>
<accession>A0A5N6MUA0</accession>
<dbReference type="InterPro" id="IPR020476">
    <property type="entry name" value="Nudix_hydrolase"/>
</dbReference>
<dbReference type="PANTHER" id="PTHR43046">
    <property type="entry name" value="GDP-MANNOSE MANNOSYL HYDROLASE"/>
    <property type="match status" value="1"/>
</dbReference>
<dbReference type="AlphaFoldDB" id="A0A5N6MUA0"/>
<evidence type="ECO:0000256" key="5">
    <source>
        <dbReference type="SAM" id="MobiDB-lite"/>
    </source>
</evidence>
<keyword evidence="8" id="KW-1185">Reference proteome</keyword>